<dbReference type="GO" id="GO:0005737">
    <property type="term" value="C:cytoplasm"/>
    <property type="evidence" value="ECO:0007669"/>
    <property type="project" value="TreeGrafter"/>
</dbReference>
<evidence type="ECO:0000259" key="3">
    <source>
        <dbReference type="Pfam" id="PF07687"/>
    </source>
</evidence>
<organism evidence="4">
    <name type="scientific">uncultured Thermomicrobiales bacterium</name>
    <dbReference type="NCBI Taxonomy" id="1645740"/>
    <lineage>
        <taxon>Bacteria</taxon>
        <taxon>Pseudomonadati</taxon>
        <taxon>Thermomicrobiota</taxon>
        <taxon>Thermomicrobia</taxon>
        <taxon>Thermomicrobiales</taxon>
        <taxon>environmental samples</taxon>
    </lineage>
</organism>
<dbReference type="PANTHER" id="PTHR30575">
    <property type="entry name" value="PEPTIDASE M20"/>
    <property type="match status" value="1"/>
</dbReference>
<sequence>MPDLATTKARIADAVRERHPHLIAVSHDLHDHPEIAFEERHAVAVLAAELERAGFTIERNVAGLETAFVATAGSGEPTVGLLAEYDALPKLGHACGHNLIATWAIGAALALRETLPEGAGTIKVFGTPAEEGGGGKAIMAQAGVFGGLAAALMMHARDVTYIERATLALTSFTVEFAGKAAHASAYPERGINALDAVLHVFFGVNAFRQGLPPRVRIHGIITAGGEAVNVVPAHAACEFLLRAPEQGILDGVRERFLGIVRGAEAATGATATITEGRGYPHRVSNRALADTFRENLVALGQGYEVPSADVGIGSSDSAAVSHLVPMIHPYLQICDPPIGGHTPEFAAAARSPRADEQIAEGAIALAWTAAEVLLRPELREELRAGFREQLGREPQG</sequence>
<dbReference type="Gene3D" id="3.30.70.360">
    <property type="match status" value="1"/>
</dbReference>
<evidence type="ECO:0000256" key="2">
    <source>
        <dbReference type="PIRNR" id="PIRNR037226"/>
    </source>
</evidence>
<dbReference type="InterPro" id="IPR011650">
    <property type="entry name" value="Peptidase_M20_dimer"/>
</dbReference>
<dbReference type="GO" id="GO:0071713">
    <property type="term" value="F:para-aminobenzoyl-glutamate hydrolase activity"/>
    <property type="evidence" value="ECO:0007669"/>
    <property type="project" value="TreeGrafter"/>
</dbReference>
<dbReference type="InterPro" id="IPR002933">
    <property type="entry name" value="Peptidase_M20"/>
</dbReference>
<keyword evidence="1" id="KW-0378">Hydrolase</keyword>
<name>A0A6J4UF23_9BACT</name>
<dbReference type="AlphaFoldDB" id="A0A6J4UF23"/>
<dbReference type="SUPFAM" id="SSF53187">
    <property type="entry name" value="Zn-dependent exopeptidases"/>
    <property type="match status" value="1"/>
</dbReference>
<feature type="domain" description="Peptidase M20 dimerisation" evidence="3">
    <location>
        <begin position="169"/>
        <end position="260"/>
    </location>
</feature>
<dbReference type="FunFam" id="3.30.70.360:FF:000004">
    <property type="entry name" value="Peptidase M20 domain-containing protein 2"/>
    <property type="match status" value="1"/>
</dbReference>
<evidence type="ECO:0000313" key="4">
    <source>
        <dbReference type="EMBL" id="CAA9548497.1"/>
    </source>
</evidence>
<dbReference type="EMBL" id="CADCWN010000009">
    <property type="protein sequence ID" value="CAA9548497.1"/>
    <property type="molecule type" value="Genomic_DNA"/>
</dbReference>
<proteinExistence type="inferred from homology"/>
<dbReference type="InterPro" id="IPR052030">
    <property type="entry name" value="Peptidase_M20/M20A_hydrolases"/>
</dbReference>
<gene>
    <name evidence="4" type="ORF">AVDCRST_MAG18-101</name>
</gene>
<dbReference type="Pfam" id="PF01546">
    <property type="entry name" value="Peptidase_M20"/>
    <property type="match status" value="1"/>
</dbReference>
<accession>A0A6J4UF23</accession>
<dbReference type="PANTHER" id="PTHR30575:SF0">
    <property type="entry name" value="XAA-ARG DIPEPTIDASE"/>
    <property type="match status" value="1"/>
</dbReference>
<dbReference type="InterPro" id="IPR017439">
    <property type="entry name" value="Amidohydrolase"/>
</dbReference>
<reference evidence="4" key="1">
    <citation type="submission" date="2020-02" db="EMBL/GenBank/DDBJ databases">
        <authorList>
            <person name="Meier V. D."/>
        </authorList>
    </citation>
    <scope>NUCLEOTIDE SEQUENCE</scope>
    <source>
        <strain evidence="4">AVDCRST_MAG18</strain>
    </source>
</reference>
<dbReference type="PIRSF" id="PIRSF037226">
    <property type="entry name" value="Amidohydrolase_ACY1L2_prd"/>
    <property type="match status" value="1"/>
</dbReference>
<comment type="similarity">
    <text evidence="2">Belongs to the peptidase M20A family.</text>
</comment>
<dbReference type="InterPro" id="IPR036264">
    <property type="entry name" value="Bact_exopeptidase_dim_dom"/>
</dbReference>
<dbReference type="SUPFAM" id="SSF55031">
    <property type="entry name" value="Bacterial exopeptidase dimerisation domain"/>
    <property type="match status" value="1"/>
</dbReference>
<dbReference type="GO" id="GO:0046657">
    <property type="term" value="P:folic acid catabolic process"/>
    <property type="evidence" value="ECO:0007669"/>
    <property type="project" value="TreeGrafter"/>
</dbReference>
<dbReference type="NCBIfam" id="TIGR01891">
    <property type="entry name" value="amidohydrolases"/>
    <property type="match status" value="1"/>
</dbReference>
<protein>
    <recommendedName>
        <fullName evidence="2">Peptidase M20 domain-containing protein 2</fullName>
    </recommendedName>
</protein>
<dbReference type="GO" id="GO:0016805">
    <property type="term" value="F:dipeptidase activity"/>
    <property type="evidence" value="ECO:0007669"/>
    <property type="project" value="InterPro"/>
</dbReference>
<dbReference type="InterPro" id="IPR017144">
    <property type="entry name" value="Xaa-Arg_dipeptidase"/>
</dbReference>
<dbReference type="Gene3D" id="3.40.630.10">
    <property type="entry name" value="Zn peptidases"/>
    <property type="match status" value="1"/>
</dbReference>
<evidence type="ECO:0000256" key="1">
    <source>
        <dbReference type="ARBA" id="ARBA00022801"/>
    </source>
</evidence>
<dbReference type="Pfam" id="PF07687">
    <property type="entry name" value="M20_dimer"/>
    <property type="match status" value="1"/>
</dbReference>
<dbReference type="CDD" id="cd03887">
    <property type="entry name" value="M20_Acy1L2"/>
    <property type="match status" value="1"/>
</dbReference>